<proteinExistence type="inferred from homology"/>
<dbReference type="GO" id="GO:0016887">
    <property type="term" value="F:ATP hydrolysis activity"/>
    <property type="evidence" value="ECO:0007669"/>
    <property type="project" value="InterPro"/>
</dbReference>
<dbReference type="GO" id="GO:0046872">
    <property type="term" value="F:metal ion binding"/>
    <property type="evidence" value="ECO:0007669"/>
    <property type="project" value="UniProtKB-KW"/>
</dbReference>
<evidence type="ECO:0000256" key="4">
    <source>
        <dbReference type="ARBA" id="ARBA00022723"/>
    </source>
</evidence>
<evidence type="ECO:0000313" key="10">
    <source>
        <dbReference type="EMBL" id="OHA74921.1"/>
    </source>
</evidence>
<dbReference type="NCBIfam" id="TIGR01494">
    <property type="entry name" value="ATPase_P-type"/>
    <property type="match status" value="1"/>
</dbReference>
<comment type="similarity">
    <text evidence="2 8">Belongs to the cation transport ATPase (P-type) (TC 3.A.3) family. Type IB subfamily.</text>
</comment>
<dbReference type="AlphaFoldDB" id="A0A1G2RS86"/>
<dbReference type="NCBIfam" id="TIGR01525">
    <property type="entry name" value="ATPase-IB_hvy"/>
    <property type="match status" value="1"/>
</dbReference>
<keyword evidence="8" id="KW-1003">Cell membrane</keyword>
<dbReference type="InterPro" id="IPR023298">
    <property type="entry name" value="ATPase_P-typ_TM_dom_sf"/>
</dbReference>
<protein>
    <recommendedName>
        <fullName evidence="9">P-type ATPase A domain-containing protein</fullName>
    </recommendedName>
</protein>
<feature type="domain" description="P-type ATPase A" evidence="9">
    <location>
        <begin position="120"/>
        <end position="220"/>
    </location>
</feature>
<feature type="transmembrane region" description="Helical" evidence="8">
    <location>
        <begin position="598"/>
        <end position="616"/>
    </location>
</feature>
<evidence type="ECO:0000259" key="9">
    <source>
        <dbReference type="Pfam" id="PF00122"/>
    </source>
</evidence>
<name>A0A1G2RS86_9BACT</name>
<evidence type="ECO:0000313" key="11">
    <source>
        <dbReference type="Proteomes" id="UP000177081"/>
    </source>
</evidence>
<organism evidence="10 11">
    <name type="scientific">Candidatus Wildermuthbacteria bacterium RIFCSPLOWO2_01_FULL_48_35</name>
    <dbReference type="NCBI Taxonomy" id="1802463"/>
    <lineage>
        <taxon>Bacteria</taxon>
        <taxon>Candidatus Wildermuthiibacteriota</taxon>
    </lineage>
</organism>
<gene>
    <name evidence="10" type="ORF">A3A32_03680</name>
</gene>
<feature type="transmembrane region" description="Helical" evidence="8">
    <location>
        <begin position="232"/>
        <end position="254"/>
    </location>
</feature>
<evidence type="ECO:0000256" key="8">
    <source>
        <dbReference type="RuleBase" id="RU362081"/>
    </source>
</evidence>
<evidence type="ECO:0000256" key="6">
    <source>
        <dbReference type="ARBA" id="ARBA00022989"/>
    </source>
</evidence>
<dbReference type="PRINTS" id="PR00119">
    <property type="entry name" value="CATATPASE"/>
</dbReference>
<dbReference type="InterPro" id="IPR008250">
    <property type="entry name" value="ATPase_P-typ_transduc_dom_A_sf"/>
</dbReference>
<dbReference type="Pfam" id="PF00702">
    <property type="entry name" value="Hydrolase"/>
    <property type="match status" value="1"/>
</dbReference>
<dbReference type="InterPro" id="IPR044492">
    <property type="entry name" value="P_typ_ATPase_HD_dom"/>
</dbReference>
<reference evidence="10 11" key="1">
    <citation type="journal article" date="2016" name="Nat. Commun.">
        <title>Thousands of microbial genomes shed light on interconnected biogeochemical processes in an aquifer system.</title>
        <authorList>
            <person name="Anantharaman K."/>
            <person name="Brown C.T."/>
            <person name="Hug L.A."/>
            <person name="Sharon I."/>
            <person name="Castelle C.J."/>
            <person name="Probst A.J."/>
            <person name="Thomas B.C."/>
            <person name="Singh A."/>
            <person name="Wilkins M.J."/>
            <person name="Karaoz U."/>
            <person name="Brodie E.L."/>
            <person name="Williams K.H."/>
            <person name="Hubbard S.S."/>
            <person name="Banfield J.F."/>
        </authorList>
    </citation>
    <scope>NUCLEOTIDE SEQUENCE [LARGE SCALE GENOMIC DNA]</scope>
</reference>
<dbReference type="InterPro" id="IPR018303">
    <property type="entry name" value="ATPase_P-typ_P_site"/>
</dbReference>
<dbReference type="SUPFAM" id="SSF81653">
    <property type="entry name" value="Calcium ATPase, transduction domain A"/>
    <property type="match status" value="1"/>
</dbReference>
<sequence length="620" mass="66907">MKAAAKMGIFRISFDVVLIAVLSLVLATHYLRVFSAGLDNAVLIAVIVVGLLPVLKSSYNSVRDRKISVDLLAAIALIASLIAREWPSAVFINLMLASARILDEFTASRAKKAIESLLKLRPDTVKVKRGEDFVEEKTENLRVGDAIAIGAGGRIPIDGIVESGAASIDQSSLTGESLPLPKERGDSVLSSTLVLTGSLVIRTEKVGKDTTLEKIIELVKAAEKGKTRITGIADVFATWYIVGTVLLALAVIYFTRDIKLLLSLLLIACADDIAVAIPLAFLASVAHAARRGIIVKGGNFLETLTKVKMLVVDKTGTLTKGKLAIERVRPFGTYGEKDVLKYAAMAGFFSRHPASKAVIEYAIRHDISFERPKEFEEIPGKGGTATLNGHTAVVGRATFLKELGVSISNDELKEMDRLKDEGYTVTPVAYGENLIGYITFADEVRPESIEAVKQLKKLGVERIVMLTGDNKKVAEKIASSIGITEFQANVLPEDKVEYIAKSVNKKFKVAMAGDGINDAAALARSDVGIAMGVIGSDTAIEAADIALMQDDIRKIAEAIKIGKQTMAVAYQNFAIWAVVSVIGFVLIFGRYIGPSGAAAFNFLTDFFPLLNAMRLFRMRR</sequence>
<evidence type="ECO:0000256" key="5">
    <source>
        <dbReference type="ARBA" id="ARBA00022967"/>
    </source>
</evidence>
<dbReference type="GO" id="GO:0019829">
    <property type="term" value="F:ATPase-coupled monoatomic cation transmembrane transporter activity"/>
    <property type="evidence" value="ECO:0007669"/>
    <property type="project" value="InterPro"/>
</dbReference>
<dbReference type="PANTHER" id="PTHR48085">
    <property type="entry name" value="CADMIUM/ZINC-TRANSPORTING ATPASE HMA2-RELATED"/>
    <property type="match status" value="1"/>
</dbReference>
<dbReference type="SFLD" id="SFLDG00002">
    <property type="entry name" value="C1.7:_P-type_atpase_like"/>
    <property type="match status" value="1"/>
</dbReference>
<comment type="subcellular location">
    <subcellularLocation>
        <location evidence="8">Cell membrane</location>
    </subcellularLocation>
    <subcellularLocation>
        <location evidence="1">Membrane</location>
    </subcellularLocation>
</comment>
<accession>A0A1G2RS86</accession>
<dbReference type="InterPro" id="IPR023299">
    <property type="entry name" value="ATPase_P-typ_cyto_dom_N"/>
</dbReference>
<keyword evidence="7 8" id="KW-0472">Membrane</keyword>
<dbReference type="Proteomes" id="UP000177081">
    <property type="component" value="Unassembled WGS sequence"/>
</dbReference>
<dbReference type="InterPro" id="IPR059000">
    <property type="entry name" value="ATPase_P-type_domA"/>
</dbReference>
<dbReference type="InterPro" id="IPR001757">
    <property type="entry name" value="P_typ_ATPase"/>
</dbReference>
<dbReference type="SUPFAM" id="SSF81665">
    <property type="entry name" value="Calcium ATPase, transmembrane domain M"/>
    <property type="match status" value="1"/>
</dbReference>
<feature type="transmembrane region" description="Helical" evidence="8">
    <location>
        <begin position="12"/>
        <end position="31"/>
    </location>
</feature>
<feature type="transmembrane region" description="Helical" evidence="8">
    <location>
        <begin position="260"/>
        <end position="286"/>
    </location>
</feature>
<dbReference type="GO" id="GO:0005886">
    <property type="term" value="C:plasma membrane"/>
    <property type="evidence" value="ECO:0007669"/>
    <property type="project" value="UniProtKB-SubCell"/>
</dbReference>
<evidence type="ECO:0000256" key="2">
    <source>
        <dbReference type="ARBA" id="ARBA00006024"/>
    </source>
</evidence>
<keyword evidence="3 8" id="KW-0812">Transmembrane</keyword>
<evidence type="ECO:0000256" key="7">
    <source>
        <dbReference type="ARBA" id="ARBA00023136"/>
    </source>
</evidence>
<dbReference type="InterPro" id="IPR023214">
    <property type="entry name" value="HAD_sf"/>
</dbReference>
<dbReference type="GO" id="GO:0005524">
    <property type="term" value="F:ATP binding"/>
    <property type="evidence" value="ECO:0007669"/>
    <property type="project" value="UniProtKB-UniRule"/>
</dbReference>
<dbReference type="FunFam" id="2.70.150.10:FF:000002">
    <property type="entry name" value="Copper-transporting ATPase 1, putative"/>
    <property type="match status" value="1"/>
</dbReference>
<dbReference type="Gene3D" id="2.70.150.10">
    <property type="entry name" value="Calcium-transporting ATPase, cytoplasmic transduction domain A"/>
    <property type="match status" value="1"/>
</dbReference>
<dbReference type="EMBL" id="MHUI01000021">
    <property type="protein sequence ID" value="OHA74921.1"/>
    <property type="molecule type" value="Genomic_DNA"/>
</dbReference>
<keyword evidence="4 8" id="KW-0479">Metal-binding</keyword>
<keyword evidence="5" id="KW-1278">Translocase</keyword>
<feature type="transmembrane region" description="Helical" evidence="8">
    <location>
        <begin position="573"/>
        <end position="592"/>
    </location>
</feature>
<keyword evidence="6 8" id="KW-1133">Transmembrane helix</keyword>
<dbReference type="PANTHER" id="PTHR48085:SF5">
    <property type="entry name" value="CADMIUM_ZINC-TRANSPORTING ATPASE HMA4-RELATED"/>
    <property type="match status" value="1"/>
</dbReference>
<evidence type="ECO:0000256" key="3">
    <source>
        <dbReference type="ARBA" id="ARBA00022692"/>
    </source>
</evidence>
<dbReference type="SFLD" id="SFLDS00003">
    <property type="entry name" value="Haloacid_Dehalogenase"/>
    <property type="match status" value="1"/>
</dbReference>
<dbReference type="Gene3D" id="3.40.1110.10">
    <property type="entry name" value="Calcium-transporting ATPase, cytoplasmic domain N"/>
    <property type="match status" value="1"/>
</dbReference>
<dbReference type="SFLD" id="SFLDF00027">
    <property type="entry name" value="p-type_atpase"/>
    <property type="match status" value="1"/>
</dbReference>
<dbReference type="InterPro" id="IPR051014">
    <property type="entry name" value="Cation_Transport_ATPase_IB"/>
</dbReference>
<keyword evidence="8" id="KW-0067">ATP-binding</keyword>
<dbReference type="InterPro" id="IPR027256">
    <property type="entry name" value="P-typ_ATPase_IB"/>
</dbReference>
<dbReference type="Pfam" id="PF00122">
    <property type="entry name" value="E1-E2_ATPase"/>
    <property type="match status" value="1"/>
</dbReference>
<feature type="transmembrane region" description="Helical" evidence="8">
    <location>
        <begin position="37"/>
        <end position="55"/>
    </location>
</feature>
<evidence type="ECO:0000256" key="1">
    <source>
        <dbReference type="ARBA" id="ARBA00004370"/>
    </source>
</evidence>
<dbReference type="SUPFAM" id="SSF56784">
    <property type="entry name" value="HAD-like"/>
    <property type="match status" value="1"/>
</dbReference>
<dbReference type="InterPro" id="IPR036412">
    <property type="entry name" value="HAD-like_sf"/>
</dbReference>
<dbReference type="Gene3D" id="3.40.50.1000">
    <property type="entry name" value="HAD superfamily/HAD-like"/>
    <property type="match status" value="1"/>
</dbReference>
<keyword evidence="8" id="KW-0547">Nucleotide-binding</keyword>
<dbReference type="PRINTS" id="PR00120">
    <property type="entry name" value="HATPASE"/>
</dbReference>
<comment type="caution">
    <text evidence="10">The sequence shown here is derived from an EMBL/GenBank/DDBJ whole genome shotgun (WGS) entry which is preliminary data.</text>
</comment>
<dbReference type="PROSITE" id="PS00154">
    <property type="entry name" value="ATPASE_E1_E2"/>
    <property type="match status" value="1"/>
</dbReference>